<sequence length="409" mass="43354">MSKNNFYKKVIVSVTGVTLLSVGLSQVPNNIMSSAPTEVSAAQKTKVIGANSAVYKQTGKKVIKTKKIISVGKKVRVYGRKTIDGKLYYKIGKNQYIKASNVDGKKLQAAKNTVLYTRSGKVIKNSKILKGQDVKVYGGQVTIKGKKYYSTKYGYIKASALVGMIQPTEPDKDPNEGSTTPSTPAGDGLKDKKAAANTEVKKAAEDAVNAIETSPLSADDQKAAIDRVTKIVQTAADTINNAQSEKEITSAQKNAIDACQLEPSKIESTDLATKAGEFVISTAGGDAAKVKAALDKAKEAIVNAKTQAELDKAETDLQNDLNAVVPFAKQQEAAINAIKATIQAAKDKINNNENLSDDDKATANATIYTIAESLLSDVQDATKASDLVTAVNTVQAACAQIPTDSESTR</sequence>
<dbReference type="Pfam" id="PF07564">
    <property type="entry name" value="DUF1542"/>
    <property type="match status" value="1"/>
</dbReference>
<gene>
    <name evidence="5" type="ORF">JF72_12720</name>
</gene>
<reference evidence="5 6" key="1">
    <citation type="submission" date="2015-01" db="EMBL/GenBank/DDBJ databases">
        <title>Comparative genomics of the lactic acid bacteria isolated from the honey bee gut.</title>
        <authorList>
            <person name="Ellegaard K.M."/>
            <person name="Tamarit D."/>
            <person name="Javelind E."/>
            <person name="Olofsson T."/>
            <person name="Andersson S.G."/>
            <person name="Vasquez A."/>
        </authorList>
    </citation>
    <scope>NUCLEOTIDE SEQUENCE [LARGE SCALE GENOMIC DNA]</scope>
    <source>
        <strain evidence="5 6">Hma11</strain>
    </source>
</reference>
<organism evidence="5 6">
    <name type="scientific">Lactobacillus apis</name>
    <dbReference type="NCBI Taxonomy" id="303541"/>
    <lineage>
        <taxon>Bacteria</taxon>
        <taxon>Bacillati</taxon>
        <taxon>Bacillota</taxon>
        <taxon>Bacilli</taxon>
        <taxon>Lactobacillales</taxon>
        <taxon>Lactobacillaceae</taxon>
        <taxon>Lactobacillus</taxon>
    </lineage>
</organism>
<dbReference type="InterPro" id="IPR024968">
    <property type="entry name" value="SlpA_C_lactobacillus"/>
</dbReference>
<comment type="caution">
    <text evidence="5">The sequence shown here is derived from an EMBL/GenBank/DDBJ whole genome shotgun (WGS) entry which is preliminary data.</text>
</comment>
<dbReference type="InterPro" id="IPR011439">
    <property type="entry name" value="DUF1542"/>
</dbReference>
<feature type="domain" description="DUF1542" evidence="4">
    <location>
        <begin position="192"/>
        <end position="258"/>
    </location>
</feature>
<feature type="domain" description="S-layer protein C-terminal" evidence="3">
    <location>
        <begin position="40"/>
        <end position="100"/>
    </location>
</feature>
<evidence type="ECO:0000256" key="2">
    <source>
        <dbReference type="SAM" id="MobiDB-lite"/>
    </source>
</evidence>
<feature type="coiled-coil region" evidence="1">
    <location>
        <begin position="287"/>
        <end position="355"/>
    </location>
</feature>
<protein>
    <submittedName>
        <fullName evidence="5">Autolysin, amidase</fullName>
    </submittedName>
</protein>
<dbReference type="AlphaFoldDB" id="A0A0F4LRR0"/>
<dbReference type="EMBL" id="JXLG01000009">
    <property type="protein sequence ID" value="KJY60326.1"/>
    <property type="molecule type" value="Genomic_DNA"/>
</dbReference>
<evidence type="ECO:0000259" key="4">
    <source>
        <dbReference type="Pfam" id="PF07564"/>
    </source>
</evidence>
<name>A0A0F4LRR0_9LACO</name>
<keyword evidence="6" id="KW-1185">Reference proteome</keyword>
<dbReference type="PATRIC" id="fig|303541.3.peg.1440"/>
<keyword evidence="1" id="KW-0175">Coiled coil</keyword>
<feature type="compositionally biased region" description="Basic and acidic residues" evidence="2">
    <location>
        <begin position="188"/>
        <end position="198"/>
    </location>
</feature>
<evidence type="ECO:0000256" key="1">
    <source>
        <dbReference type="SAM" id="Coils"/>
    </source>
</evidence>
<dbReference type="Proteomes" id="UP000033682">
    <property type="component" value="Unassembled WGS sequence"/>
</dbReference>
<evidence type="ECO:0000259" key="3">
    <source>
        <dbReference type="Pfam" id="PF03217"/>
    </source>
</evidence>
<evidence type="ECO:0000313" key="5">
    <source>
        <dbReference type="EMBL" id="KJY60326.1"/>
    </source>
</evidence>
<feature type="region of interest" description="Disordered" evidence="2">
    <location>
        <begin position="166"/>
        <end position="198"/>
    </location>
</feature>
<accession>A0A0F4LRR0</accession>
<dbReference type="RefSeq" id="WP_046307829.1">
    <property type="nucleotide sequence ID" value="NZ_KQ034000.1"/>
</dbReference>
<evidence type="ECO:0000313" key="6">
    <source>
        <dbReference type="Proteomes" id="UP000033682"/>
    </source>
</evidence>
<dbReference type="HOGENOM" id="CLU_672305_0_0_9"/>
<proteinExistence type="predicted"/>
<dbReference type="Pfam" id="PF03217">
    <property type="entry name" value="SlpA"/>
    <property type="match status" value="1"/>
</dbReference>